<evidence type="ECO:0000313" key="2">
    <source>
        <dbReference type="EMBL" id="MBO8432276.1"/>
    </source>
</evidence>
<gene>
    <name evidence="2" type="ORF">IAB08_03135</name>
</gene>
<dbReference type="Pfam" id="PF15495">
    <property type="entry name" value="Fimbrillin_C"/>
    <property type="match status" value="1"/>
</dbReference>
<dbReference type="Gene3D" id="2.60.40.3690">
    <property type="match status" value="1"/>
</dbReference>
<dbReference type="AlphaFoldDB" id="A0A9D9H0W8"/>
<protein>
    <submittedName>
        <fullName evidence="2">Mfa1 fimbrilin C-terminal domain-containing protein</fullName>
    </submittedName>
</protein>
<evidence type="ECO:0000259" key="1">
    <source>
        <dbReference type="Pfam" id="PF15495"/>
    </source>
</evidence>
<name>A0A9D9H0W8_9BACT</name>
<sequence length="260" mass="28852">KLSNLNTKTYVFGHNNRENTTIEDPNHTNTPAGELVANNSSSAGFEDLGVEGTPLYPDIYCMENTFTGGQDAATTNYTGVFFRAKHTPGADVLANGKVLVGGQEVEVTNTLESDGTFYQYAGVLLANKESLKKYYTAAVSVDDQVDPADAITLLDKLADLTDEELYQLDTNYGIKVYKQGYSYYHAVIGHEYEDPTNGSMTPMEYAVVRNHWYMVAVTKISNFGEVIPTIPDEPVESENAFIQMEVRVMPWHLVVNDFEL</sequence>
<organism evidence="2 3">
    <name type="scientific">Candidatus Pullibacteroides excrementavium</name>
    <dbReference type="NCBI Taxonomy" id="2840905"/>
    <lineage>
        <taxon>Bacteria</taxon>
        <taxon>Pseudomonadati</taxon>
        <taxon>Bacteroidota</taxon>
        <taxon>Bacteroidia</taxon>
        <taxon>Bacteroidales</taxon>
        <taxon>Candidatus Pullibacteroides</taxon>
    </lineage>
</organism>
<dbReference type="EMBL" id="JADIMZ010000041">
    <property type="protein sequence ID" value="MBO8432276.1"/>
    <property type="molecule type" value="Genomic_DNA"/>
</dbReference>
<dbReference type="InterPro" id="IPR029140">
    <property type="entry name" value="Mfa1_C"/>
</dbReference>
<reference evidence="2" key="2">
    <citation type="journal article" date="2021" name="PeerJ">
        <title>Extensive microbial diversity within the chicken gut microbiome revealed by metagenomics and culture.</title>
        <authorList>
            <person name="Gilroy R."/>
            <person name="Ravi A."/>
            <person name="Getino M."/>
            <person name="Pursley I."/>
            <person name="Horton D.L."/>
            <person name="Alikhan N.F."/>
            <person name="Baker D."/>
            <person name="Gharbi K."/>
            <person name="Hall N."/>
            <person name="Watson M."/>
            <person name="Adriaenssens E.M."/>
            <person name="Foster-Nyarko E."/>
            <person name="Jarju S."/>
            <person name="Secka A."/>
            <person name="Antonio M."/>
            <person name="Oren A."/>
            <person name="Chaudhuri R.R."/>
            <person name="La Ragione R."/>
            <person name="Hildebrand F."/>
            <person name="Pallen M.J."/>
        </authorList>
    </citation>
    <scope>NUCLEOTIDE SEQUENCE</scope>
    <source>
        <strain evidence="2">2889</strain>
    </source>
</reference>
<proteinExistence type="predicted"/>
<accession>A0A9D9H0W8</accession>
<comment type="caution">
    <text evidence="2">The sequence shown here is derived from an EMBL/GenBank/DDBJ whole genome shotgun (WGS) entry which is preliminary data.</text>
</comment>
<feature type="domain" description="Minor fimbrium subunit Mfa1 C-terminal" evidence="1">
    <location>
        <begin position="176"/>
        <end position="256"/>
    </location>
</feature>
<feature type="non-terminal residue" evidence="2">
    <location>
        <position position="1"/>
    </location>
</feature>
<evidence type="ECO:0000313" key="3">
    <source>
        <dbReference type="Proteomes" id="UP000823612"/>
    </source>
</evidence>
<reference evidence="2" key="1">
    <citation type="submission" date="2020-10" db="EMBL/GenBank/DDBJ databases">
        <authorList>
            <person name="Gilroy R."/>
        </authorList>
    </citation>
    <scope>NUCLEOTIDE SEQUENCE</scope>
    <source>
        <strain evidence="2">2889</strain>
    </source>
</reference>
<dbReference type="Proteomes" id="UP000823612">
    <property type="component" value="Unassembled WGS sequence"/>
</dbReference>